<dbReference type="EMBL" id="JAFBEB010000003">
    <property type="protein sequence ID" value="MBM7589813.1"/>
    <property type="molecule type" value="Genomic_DNA"/>
</dbReference>
<dbReference type="InterPro" id="IPR051265">
    <property type="entry name" value="HIBADH-related_NP60_sf"/>
</dbReference>
<dbReference type="PANTHER" id="PTHR43580">
    <property type="entry name" value="OXIDOREDUCTASE GLYR1-RELATED"/>
    <property type="match status" value="1"/>
</dbReference>
<evidence type="ECO:0000256" key="4">
    <source>
        <dbReference type="PIRSR" id="PIRSR000103-1"/>
    </source>
</evidence>
<dbReference type="InterPro" id="IPR036291">
    <property type="entry name" value="NAD(P)-bd_dom_sf"/>
</dbReference>
<dbReference type="SUPFAM" id="SSF48179">
    <property type="entry name" value="6-phosphogluconate dehydrogenase C-terminal domain-like"/>
    <property type="match status" value="1"/>
</dbReference>
<dbReference type="Gene3D" id="1.10.1040.10">
    <property type="entry name" value="N-(1-d-carboxylethyl)-l-norvaline Dehydrogenase, domain 2"/>
    <property type="match status" value="1"/>
</dbReference>
<dbReference type="EC" id="1.1.1.31" evidence="7"/>
<organism evidence="7 8">
    <name type="scientific">Brevibacillus fulvus</name>
    <dbReference type="NCBI Taxonomy" id="1125967"/>
    <lineage>
        <taxon>Bacteria</taxon>
        <taxon>Bacillati</taxon>
        <taxon>Bacillota</taxon>
        <taxon>Bacilli</taxon>
        <taxon>Bacillales</taxon>
        <taxon>Paenibacillaceae</taxon>
        <taxon>Brevibacillus</taxon>
    </lineage>
</organism>
<dbReference type="PIRSF" id="PIRSF000103">
    <property type="entry name" value="HIBADH"/>
    <property type="match status" value="1"/>
</dbReference>
<evidence type="ECO:0000256" key="3">
    <source>
        <dbReference type="ARBA" id="ARBA00023027"/>
    </source>
</evidence>
<evidence type="ECO:0000259" key="5">
    <source>
        <dbReference type="Pfam" id="PF03446"/>
    </source>
</evidence>
<evidence type="ECO:0000256" key="2">
    <source>
        <dbReference type="ARBA" id="ARBA00023002"/>
    </source>
</evidence>
<reference evidence="7" key="1">
    <citation type="submission" date="2021-01" db="EMBL/GenBank/DDBJ databases">
        <title>Genomic Encyclopedia of Type Strains, Phase IV (KMG-IV): sequencing the most valuable type-strain genomes for metagenomic binning, comparative biology and taxonomic classification.</title>
        <authorList>
            <person name="Goeker M."/>
        </authorList>
    </citation>
    <scope>NUCLEOTIDE SEQUENCE</scope>
    <source>
        <strain evidence="7">DSM 25523</strain>
    </source>
</reference>
<dbReference type="InterPro" id="IPR015815">
    <property type="entry name" value="HIBADH-related"/>
</dbReference>
<comment type="similarity">
    <text evidence="1">Belongs to the HIBADH-related family.</text>
</comment>
<dbReference type="Pfam" id="PF14833">
    <property type="entry name" value="NAD_binding_11"/>
    <property type="match status" value="1"/>
</dbReference>
<protein>
    <submittedName>
        <fullName evidence="7">3-hydroxyisobutyrate dehydrogenase</fullName>
        <ecNumber evidence="7">1.1.1.31</ecNumber>
    </submittedName>
</protein>
<evidence type="ECO:0000313" key="7">
    <source>
        <dbReference type="EMBL" id="MBM7589813.1"/>
    </source>
</evidence>
<feature type="domain" description="3-hydroxyisobutyrate dehydrogenase-like NAD-binding" evidence="6">
    <location>
        <begin position="165"/>
        <end position="281"/>
    </location>
</feature>
<sequence length="284" mass="29721">MKIGWIGLGNMGVPMATNLLKAGHAVSVYNRTKEKAEPLLALGAAFVDSPTALFAENDVIFTMVSDDAAVKEIYTGATGVLKTTGVAGKIAVDMSTVSPQTSRFIAEQANQAGVRFLDAPVSGSVQPAKEGNLIIMVGGDKETFAQVNPLFAKLGKLALHLGDNGAGSSAKLAINLLLGITGQAIAESVLFAREHGIAAEDMLQIINESAVGTGISRMKTPLILQNEYPAAFALKHMAKDLRLAKEEGAASPLAQAAYETFQSGLQAGLGEQDFIAVLRLLQDK</sequence>
<dbReference type="Gene3D" id="3.40.50.720">
    <property type="entry name" value="NAD(P)-binding Rossmann-like Domain"/>
    <property type="match status" value="1"/>
</dbReference>
<dbReference type="GO" id="GO:0051287">
    <property type="term" value="F:NAD binding"/>
    <property type="evidence" value="ECO:0007669"/>
    <property type="project" value="InterPro"/>
</dbReference>
<feature type="active site" evidence="4">
    <location>
        <position position="171"/>
    </location>
</feature>
<dbReference type="InterPro" id="IPR029154">
    <property type="entry name" value="HIBADH-like_NADP-bd"/>
</dbReference>
<gene>
    <name evidence="7" type="ORF">JOD01_001413</name>
</gene>
<name>A0A938XY70_9BACL</name>
<dbReference type="InterPro" id="IPR013328">
    <property type="entry name" value="6PGD_dom2"/>
</dbReference>
<dbReference type="GO" id="GO:0050661">
    <property type="term" value="F:NADP binding"/>
    <property type="evidence" value="ECO:0007669"/>
    <property type="project" value="InterPro"/>
</dbReference>
<keyword evidence="3" id="KW-0520">NAD</keyword>
<keyword evidence="8" id="KW-1185">Reference proteome</keyword>
<feature type="domain" description="6-phosphogluconate dehydrogenase NADP-binding" evidence="5">
    <location>
        <begin position="2"/>
        <end position="160"/>
    </location>
</feature>
<accession>A0A938XY70</accession>
<dbReference type="Pfam" id="PF03446">
    <property type="entry name" value="NAD_binding_2"/>
    <property type="match status" value="1"/>
</dbReference>
<dbReference type="AlphaFoldDB" id="A0A938XY70"/>
<dbReference type="InterPro" id="IPR008927">
    <property type="entry name" value="6-PGluconate_DH-like_C_sf"/>
</dbReference>
<keyword evidence="2 7" id="KW-0560">Oxidoreductase</keyword>
<dbReference type="RefSeq" id="WP_204517530.1">
    <property type="nucleotide sequence ID" value="NZ_BAABIN010000033.1"/>
</dbReference>
<proteinExistence type="inferred from homology"/>
<evidence type="ECO:0000256" key="1">
    <source>
        <dbReference type="ARBA" id="ARBA00009080"/>
    </source>
</evidence>
<dbReference type="Proteomes" id="UP000717624">
    <property type="component" value="Unassembled WGS sequence"/>
</dbReference>
<evidence type="ECO:0000313" key="8">
    <source>
        <dbReference type="Proteomes" id="UP000717624"/>
    </source>
</evidence>
<dbReference type="PANTHER" id="PTHR43580:SF2">
    <property type="entry name" value="CYTOKINE-LIKE NUCLEAR FACTOR N-PAC"/>
    <property type="match status" value="1"/>
</dbReference>
<evidence type="ECO:0000259" key="6">
    <source>
        <dbReference type="Pfam" id="PF14833"/>
    </source>
</evidence>
<comment type="caution">
    <text evidence="7">The sequence shown here is derived from an EMBL/GenBank/DDBJ whole genome shotgun (WGS) entry which is preliminary data.</text>
</comment>
<dbReference type="GO" id="GO:0008442">
    <property type="term" value="F:3-hydroxyisobutyrate dehydrogenase activity"/>
    <property type="evidence" value="ECO:0007669"/>
    <property type="project" value="UniProtKB-EC"/>
</dbReference>
<dbReference type="InterPro" id="IPR006115">
    <property type="entry name" value="6PGDH_NADP-bd"/>
</dbReference>
<dbReference type="SUPFAM" id="SSF51735">
    <property type="entry name" value="NAD(P)-binding Rossmann-fold domains"/>
    <property type="match status" value="1"/>
</dbReference>